<dbReference type="Proteomes" id="UP000183982">
    <property type="component" value="Unassembled WGS sequence"/>
</dbReference>
<proteinExistence type="predicted"/>
<organism evidence="2 3">
    <name type="scientific">Shimia gijangensis</name>
    <dbReference type="NCBI Taxonomy" id="1470563"/>
    <lineage>
        <taxon>Bacteria</taxon>
        <taxon>Pseudomonadati</taxon>
        <taxon>Pseudomonadota</taxon>
        <taxon>Alphaproteobacteria</taxon>
        <taxon>Rhodobacterales</taxon>
        <taxon>Roseobacteraceae</taxon>
    </lineage>
</organism>
<keyword evidence="1" id="KW-0472">Membrane</keyword>
<reference evidence="3" key="1">
    <citation type="submission" date="2016-11" db="EMBL/GenBank/DDBJ databases">
        <authorList>
            <person name="Varghese N."/>
            <person name="Submissions S."/>
        </authorList>
    </citation>
    <scope>NUCLEOTIDE SEQUENCE [LARGE SCALE GENOMIC DNA]</scope>
    <source>
        <strain evidence="3">DSM 100564</strain>
    </source>
</reference>
<gene>
    <name evidence="2" type="ORF">SAMN05444000_11858</name>
</gene>
<accession>A0A1M6PIV0</accession>
<dbReference type="AlphaFoldDB" id="A0A1M6PIV0"/>
<dbReference type="EMBL" id="FQZQ01000018">
    <property type="protein sequence ID" value="SHK07856.1"/>
    <property type="molecule type" value="Genomic_DNA"/>
</dbReference>
<dbReference type="STRING" id="1470563.SAMN05444000_11858"/>
<evidence type="ECO:0000256" key="1">
    <source>
        <dbReference type="SAM" id="Phobius"/>
    </source>
</evidence>
<evidence type="ECO:0000313" key="3">
    <source>
        <dbReference type="Proteomes" id="UP000183982"/>
    </source>
</evidence>
<evidence type="ECO:0000313" key="2">
    <source>
        <dbReference type="EMBL" id="SHK07856.1"/>
    </source>
</evidence>
<keyword evidence="3" id="KW-1185">Reference proteome</keyword>
<feature type="transmembrane region" description="Helical" evidence="1">
    <location>
        <begin position="95"/>
        <end position="118"/>
    </location>
</feature>
<dbReference type="RefSeq" id="WP_073254646.1">
    <property type="nucleotide sequence ID" value="NZ_FQZQ01000018.1"/>
</dbReference>
<sequence length="124" mass="13801">MIDPNQIRKVNQELCLLAEEKFSVKTDDLAKAMRKIGRRLPKWAHRHAEVLVKAEFMSGHPKLSPMLDARAIGKASTGLRAALQSIDPKDRRKGAILSLLGALSFNLIAVVVLVVLVLRWRGIL</sequence>
<protein>
    <submittedName>
        <fullName evidence="2">Uncharacterized protein</fullName>
    </submittedName>
</protein>
<keyword evidence="1" id="KW-0812">Transmembrane</keyword>
<name>A0A1M6PIV0_9RHOB</name>
<dbReference type="OrthoDB" id="7874312at2"/>
<keyword evidence="1" id="KW-1133">Transmembrane helix</keyword>